<dbReference type="Pfam" id="PF08676">
    <property type="entry name" value="MutL_C"/>
    <property type="match status" value="1"/>
</dbReference>
<evidence type="ECO:0000256" key="1">
    <source>
        <dbReference type="ARBA" id="ARBA00006082"/>
    </source>
</evidence>
<dbReference type="NCBIfam" id="TIGR00585">
    <property type="entry name" value="mutl"/>
    <property type="match status" value="1"/>
</dbReference>
<feature type="domain" description="MutL C-terminal dimerisation" evidence="4">
    <location>
        <begin position="508"/>
        <end position="659"/>
    </location>
</feature>
<dbReference type="Proteomes" id="UP000241890">
    <property type="component" value="Unassembled WGS sequence"/>
</dbReference>
<dbReference type="Pfam" id="PF01119">
    <property type="entry name" value="DNA_mis_repair"/>
    <property type="match status" value="1"/>
</dbReference>
<dbReference type="SMART" id="SM00853">
    <property type="entry name" value="MutL_C"/>
    <property type="match status" value="1"/>
</dbReference>
<dbReference type="GO" id="GO:0006298">
    <property type="term" value="P:mismatch repair"/>
    <property type="evidence" value="ECO:0007669"/>
    <property type="project" value="InterPro"/>
</dbReference>
<dbReference type="InterPro" id="IPR014721">
    <property type="entry name" value="Ribsml_uS5_D2-typ_fold_subgr"/>
</dbReference>
<dbReference type="CDD" id="cd00782">
    <property type="entry name" value="MutL_Trans"/>
    <property type="match status" value="1"/>
</dbReference>
<evidence type="ECO:0000313" key="7">
    <source>
        <dbReference type="Proteomes" id="UP000241890"/>
    </source>
</evidence>
<proteinExistence type="inferred from homology"/>
<dbReference type="EMBL" id="BEYU01000093">
    <property type="protein sequence ID" value="GBG31214.1"/>
    <property type="molecule type" value="Genomic_DNA"/>
</dbReference>
<protein>
    <submittedName>
        <fullName evidence="6">DNA mismatch repair protein Mlh3</fullName>
    </submittedName>
</protein>
<dbReference type="InterPro" id="IPR036890">
    <property type="entry name" value="HATPase_C_sf"/>
</dbReference>
<dbReference type="Gene3D" id="3.30.1540.20">
    <property type="entry name" value="MutL, C-terminal domain, dimerisation subdomain"/>
    <property type="match status" value="1"/>
</dbReference>
<dbReference type="PANTHER" id="PTHR10073">
    <property type="entry name" value="DNA MISMATCH REPAIR PROTEIN MLH, PMS, MUTL"/>
    <property type="match status" value="1"/>
</dbReference>
<evidence type="ECO:0000259" key="5">
    <source>
        <dbReference type="SMART" id="SM01340"/>
    </source>
</evidence>
<keyword evidence="7" id="KW-1185">Reference proteome</keyword>
<dbReference type="Gene3D" id="3.30.230.10">
    <property type="match status" value="1"/>
</dbReference>
<dbReference type="InterPro" id="IPR014790">
    <property type="entry name" value="MutL_C"/>
</dbReference>
<dbReference type="AlphaFoldDB" id="A0A2R5GTK1"/>
<feature type="compositionally biased region" description="Polar residues" evidence="3">
    <location>
        <begin position="378"/>
        <end position="389"/>
    </location>
</feature>
<dbReference type="GO" id="GO:0140664">
    <property type="term" value="F:ATP-dependent DNA damage sensor activity"/>
    <property type="evidence" value="ECO:0007669"/>
    <property type="project" value="InterPro"/>
</dbReference>
<dbReference type="InterPro" id="IPR013507">
    <property type="entry name" value="DNA_mismatch_S5_2-like"/>
</dbReference>
<dbReference type="InterPro" id="IPR042120">
    <property type="entry name" value="MutL_C_dimsub"/>
</dbReference>
<dbReference type="GO" id="GO:0030983">
    <property type="term" value="F:mismatched DNA binding"/>
    <property type="evidence" value="ECO:0007669"/>
    <property type="project" value="InterPro"/>
</dbReference>
<organism evidence="6 7">
    <name type="scientific">Hondaea fermentalgiana</name>
    <dbReference type="NCBI Taxonomy" id="2315210"/>
    <lineage>
        <taxon>Eukaryota</taxon>
        <taxon>Sar</taxon>
        <taxon>Stramenopiles</taxon>
        <taxon>Bigyra</taxon>
        <taxon>Labyrinthulomycetes</taxon>
        <taxon>Thraustochytrida</taxon>
        <taxon>Thraustochytriidae</taxon>
        <taxon>Hondaea</taxon>
    </lineage>
</organism>
<comment type="caution">
    <text evidence="6">The sequence shown here is derived from an EMBL/GenBank/DDBJ whole genome shotgun (WGS) entry which is preliminary data.</text>
</comment>
<feature type="region of interest" description="Disordered" evidence="3">
    <location>
        <begin position="437"/>
        <end position="485"/>
    </location>
</feature>
<dbReference type="InterPro" id="IPR042121">
    <property type="entry name" value="MutL_C_regsub"/>
</dbReference>
<dbReference type="SUPFAM" id="SSF54211">
    <property type="entry name" value="Ribosomal protein S5 domain 2-like"/>
    <property type="match status" value="1"/>
</dbReference>
<feature type="compositionally biased region" description="Low complexity" evidence="3">
    <location>
        <begin position="390"/>
        <end position="400"/>
    </location>
</feature>
<dbReference type="InterPro" id="IPR002099">
    <property type="entry name" value="MutL/Mlh/PMS"/>
</dbReference>
<dbReference type="SUPFAM" id="SSF55874">
    <property type="entry name" value="ATPase domain of HSP90 chaperone/DNA topoisomerase II/histidine kinase"/>
    <property type="match status" value="1"/>
</dbReference>
<dbReference type="InterPro" id="IPR038973">
    <property type="entry name" value="MutL/Mlh/Pms-like"/>
</dbReference>
<dbReference type="InParanoid" id="A0A2R5GTK1"/>
<dbReference type="InterPro" id="IPR037198">
    <property type="entry name" value="MutL_C_sf"/>
</dbReference>
<keyword evidence="2" id="KW-0227">DNA damage</keyword>
<feature type="region of interest" description="Disordered" evidence="3">
    <location>
        <begin position="375"/>
        <end position="400"/>
    </location>
</feature>
<feature type="compositionally biased region" description="Basic and acidic residues" evidence="3">
    <location>
        <begin position="458"/>
        <end position="473"/>
    </location>
</feature>
<dbReference type="GO" id="GO:0005524">
    <property type="term" value="F:ATP binding"/>
    <property type="evidence" value="ECO:0007669"/>
    <property type="project" value="InterPro"/>
</dbReference>
<dbReference type="GO" id="GO:0016887">
    <property type="term" value="F:ATP hydrolysis activity"/>
    <property type="evidence" value="ECO:0007669"/>
    <property type="project" value="InterPro"/>
</dbReference>
<dbReference type="Pfam" id="PF13589">
    <property type="entry name" value="HATPase_c_3"/>
    <property type="match status" value="1"/>
</dbReference>
<feature type="domain" description="DNA mismatch repair protein S5" evidence="5">
    <location>
        <begin position="245"/>
        <end position="373"/>
    </location>
</feature>
<dbReference type="PANTHER" id="PTHR10073:SF47">
    <property type="entry name" value="DNA MISMATCH REPAIR PROTEIN MLH3"/>
    <property type="match status" value="1"/>
</dbReference>
<evidence type="ECO:0000256" key="2">
    <source>
        <dbReference type="ARBA" id="ARBA00022763"/>
    </source>
</evidence>
<dbReference type="Gene3D" id="3.30.1370.100">
    <property type="entry name" value="MutL, C-terminal domain, regulatory subdomain"/>
    <property type="match status" value="1"/>
</dbReference>
<dbReference type="SMART" id="SM01340">
    <property type="entry name" value="DNA_mis_repair"/>
    <property type="match status" value="1"/>
</dbReference>
<reference evidence="6 7" key="1">
    <citation type="submission" date="2017-12" db="EMBL/GenBank/DDBJ databases">
        <title>Sequencing, de novo assembly and annotation of complete genome of a new Thraustochytrid species, strain FCC1311.</title>
        <authorList>
            <person name="Sedici K."/>
            <person name="Godart F."/>
            <person name="Aiese Cigliano R."/>
            <person name="Sanseverino W."/>
            <person name="Barakat M."/>
            <person name="Ortet P."/>
            <person name="Marechal E."/>
            <person name="Cagnac O."/>
            <person name="Amato A."/>
        </authorList>
    </citation>
    <scope>NUCLEOTIDE SEQUENCE [LARGE SCALE GENOMIC DNA]</scope>
</reference>
<evidence type="ECO:0000256" key="3">
    <source>
        <dbReference type="SAM" id="MobiDB-lite"/>
    </source>
</evidence>
<sequence length="724" mass="78120">MADGRAAAEAVAADPNPLTRLRPGVGEKLRASRNIASMAHAVEELVANALDAEARAVSVTVNPRVGFIRVEDNGCGMTRSVLERAGAAFSTSKLSAAESAALLRNGEAPTTARGFRGDALHALSHLGEVEIVSRPWRVADFEKNCAKTVLTKRLLRGRAEAVQASAVQGGSPGTQVTVHKIFADVPVRRARLEANAKETVTQIRRLLQRNALGSPRCAFALCEGDGSQASLVWKSAGGSSTRDVFGKLYGERTGKALLDRSLATHDFRLEALVSPADADAMHASSALQFIFVNGRPVPRVRRIEGLMNRLYRSHFERLDVSLDGPCFPAFVLSIECAPGLVDVLWEPSKSVVEFADWRRLLRDVEEMMHGVFDGAGQPLSNESNTQDSFASHGTAVSSTSSGSSRFFAAVAAAVFGDGAEACPPDPPALTRDEATCRNASKDRSGDGSAPTSKSAADAWREFRPKRRRTEEVAPSRACASETSSEAFGPNRTVEGVSLTRVALAECKIIAQVGAKFIFVQHENQILCVDQHAADERVRLETFEASLADRLGSAYVSKHILETFERVRLMPDQSSLLDDLGDELQEWGFSWRVDEFDTRAIILESVPAVFGVPLGVSALVEVLRMGAESPALVKTLLPPPIRNAAVVRACRGAIKFGDDLTHEQCVALVRKLSRCKFPFQCAHGRPSCVPLAGIVRKSALASDEDFPVSAHESRQVSQETRHQAV</sequence>
<gene>
    <name evidence="6" type="ORF">FCC1311_074352</name>
</gene>
<dbReference type="SUPFAM" id="SSF118116">
    <property type="entry name" value="DNA mismatch repair protein MutL"/>
    <property type="match status" value="1"/>
</dbReference>
<accession>A0A2R5GTK1</accession>
<dbReference type="Gene3D" id="3.30.565.10">
    <property type="entry name" value="Histidine kinase-like ATPase, C-terminal domain"/>
    <property type="match status" value="1"/>
</dbReference>
<evidence type="ECO:0000313" key="6">
    <source>
        <dbReference type="EMBL" id="GBG31214.1"/>
    </source>
</evidence>
<dbReference type="GO" id="GO:0032300">
    <property type="term" value="C:mismatch repair complex"/>
    <property type="evidence" value="ECO:0007669"/>
    <property type="project" value="InterPro"/>
</dbReference>
<dbReference type="OrthoDB" id="429932at2759"/>
<evidence type="ECO:0000259" key="4">
    <source>
        <dbReference type="SMART" id="SM00853"/>
    </source>
</evidence>
<dbReference type="InterPro" id="IPR020568">
    <property type="entry name" value="Ribosomal_Su5_D2-typ_SF"/>
</dbReference>
<name>A0A2R5GTK1_9STRA</name>
<comment type="similarity">
    <text evidence="1">Belongs to the DNA mismatch repair MutL/HexB family.</text>
</comment>